<dbReference type="InterPro" id="IPR029052">
    <property type="entry name" value="Metallo-depent_PP-like"/>
</dbReference>
<evidence type="ECO:0000313" key="6">
    <source>
        <dbReference type="EMBL" id="MQQ09163.1"/>
    </source>
</evidence>
<proteinExistence type="inferred from homology"/>
<dbReference type="PROSITE" id="PS00785">
    <property type="entry name" value="5_NUCLEOTIDASE_1"/>
    <property type="match status" value="1"/>
</dbReference>
<dbReference type="InterPro" id="IPR006146">
    <property type="entry name" value="5'-Nucleotdase_CS"/>
</dbReference>
<dbReference type="EMBL" id="WIBF01000007">
    <property type="protein sequence ID" value="MQQ09163.1"/>
    <property type="molecule type" value="Genomic_DNA"/>
</dbReference>
<reference evidence="6 7" key="1">
    <citation type="submission" date="2019-10" db="EMBL/GenBank/DDBJ databases">
        <title>Epibacterium sp. nov., isolated from seawater.</title>
        <authorList>
            <person name="Zhang X."/>
            <person name="Li N."/>
        </authorList>
    </citation>
    <scope>NUCLEOTIDE SEQUENCE [LARGE SCALE GENOMIC DNA]</scope>
    <source>
        <strain evidence="6 7">SM1979</strain>
    </source>
</reference>
<dbReference type="GO" id="GO:0000166">
    <property type="term" value="F:nucleotide binding"/>
    <property type="evidence" value="ECO:0007669"/>
    <property type="project" value="UniProtKB-KW"/>
</dbReference>
<dbReference type="InterPro" id="IPR004843">
    <property type="entry name" value="Calcineurin-like_PHP"/>
</dbReference>
<evidence type="ECO:0000259" key="4">
    <source>
        <dbReference type="Pfam" id="PF00149"/>
    </source>
</evidence>
<evidence type="ECO:0000259" key="5">
    <source>
        <dbReference type="Pfam" id="PF02872"/>
    </source>
</evidence>
<keyword evidence="7" id="KW-1185">Reference proteome</keyword>
<dbReference type="PANTHER" id="PTHR11575">
    <property type="entry name" value="5'-NUCLEOTIDASE-RELATED"/>
    <property type="match status" value="1"/>
</dbReference>
<keyword evidence="2" id="KW-0732">Signal</keyword>
<gene>
    <name evidence="6" type="ORF">GFB49_11915</name>
</gene>
<evidence type="ECO:0000256" key="2">
    <source>
        <dbReference type="ARBA" id="ARBA00022729"/>
    </source>
</evidence>
<comment type="caution">
    <text evidence="6">The sequence shown here is derived from an EMBL/GenBank/DDBJ whole genome shotgun (WGS) entry which is preliminary data.</text>
</comment>
<dbReference type="GO" id="GO:0046872">
    <property type="term" value="F:metal ion binding"/>
    <property type="evidence" value="ECO:0007669"/>
    <property type="project" value="InterPro"/>
</dbReference>
<dbReference type="InterPro" id="IPR036907">
    <property type="entry name" value="5'-Nucleotdase_C_sf"/>
</dbReference>
<accession>A0A843YIV8</accession>
<comment type="similarity">
    <text evidence="1 3">Belongs to the 5'-nucleotidase family.</text>
</comment>
<name>A0A843YIV8_9RHOB</name>
<evidence type="ECO:0000256" key="3">
    <source>
        <dbReference type="RuleBase" id="RU362119"/>
    </source>
</evidence>
<organism evidence="6 7">
    <name type="scientific">Tritonibacter litoralis</name>
    <dbReference type="NCBI Taxonomy" id="2662264"/>
    <lineage>
        <taxon>Bacteria</taxon>
        <taxon>Pseudomonadati</taxon>
        <taxon>Pseudomonadota</taxon>
        <taxon>Alphaproteobacteria</taxon>
        <taxon>Rhodobacterales</taxon>
        <taxon>Paracoccaceae</taxon>
        <taxon>Tritonibacter</taxon>
    </lineage>
</organism>
<keyword evidence="3" id="KW-0547">Nucleotide-binding</keyword>
<feature type="domain" description="Calcineurin-like phosphoesterase" evidence="4">
    <location>
        <begin position="15"/>
        <end position="251"/>
    </location>
</feature>
<evidence type="ECO:0000256" key="1">
    <source>
        <dbReference type="ARBA" id="ARBA00006654"/>
    </source>
</evidence>
<dbReference type="PANTHER" id="PTHR11575:SF6">
    <property type="entry name" value="2',3'-CYCLIC-NUCLEOTIDE 2'-PHOSPHODIESTERASE_3'-NUCLEOTIDASE"/>
    <property type="match status" value="1"/>
</dbReference>
<dbReference type="Gene3D" id="3.90.780.10">
    <property type="entry name" value="5'-Nucleotidase, C-terminal domain"/>
    <property type="match status" value="1"/>
</dbReference>
<feature type="domain" description="5'-Nucleotidase C-terminal" evidence="5">
    <location>
        <begin position="382"/>
        <end position="529"/>
    </location>
</feature>
<dbReference type="InterPro" id="IPR006179">
    <property type="entry name" value="5_nucleotidase/apyrase"/>
</dbReference>
<dbReference type="GO" id="GO:0009166">
    <property type="term" value="P:nucleotide catabolic process"/>
    <property type="evidence" value="ECO:0007669"/>
    <property type="project" value="InterPro"/>
</dbReference>
<keyword evidence="3" id="KW-0378">Hydrolase</keyword>
<evidence type="ECO:0000313" key="7">
    <source>
        <dbReference type="Proteomes" id="UP000444174"/>
    </source>
</evidence>
<protein>
    <submittedName>
        <fullName evidence="6">Bifunctional metallophosphatase/5'-nucleotidase</fullName>
    </submittedName>
</protein>
<dbReference type="AlphaFoldDB" id="A0A843YIV8"/>
<dbReference type="PRINTS" id="PR01607">
    <property type="entry name" value="APYRASEFAMLY"/>
</dbReference>
<dbReference type="Pfam" id="PF02872">
    <property type="entry name" value="5_nucleotid_C"/>
    <property type="match status" value="1"/>
</dbReference>
<dbReference type="GO" id="GO:0016788">
    <property type="term" value="F:hydrolase activity, acting on ester bonds"/>
    <property type="evidence" value="ECO:0007669"/>
    <property type="project" value="InterPro"/>
</dbReference>
<dbReference type="Proteomes" id="UP000444174">
    <property type="component" value="Unassembled WGS sequence"/>
</dbReference>
<dbReference type="Pfam" id="PF00149">
    <property type="entry name" value="Metallophos"/>
    <property type="match status" value="1"/>
</dbReference>
<sequence length="613" mass="65800">MTGRQSPSQSQPARLRVMATTDLHAHLVAHDYYSDSSGIPLGLTRVATLVKTARAKAQEDGNATLLVDNGDGFQGAPLGENILHGQEARHPLMTAFSIMGYDAMGLGNHDFNYGLPTLARLLKDAPCPAICSNMSAIEPGLELPFVSSTIVDKTIPAVPDAPPLRIGILSVLPPQTVIWDAYFLEGRVVVQDMVNAAKDAARALRDQGCDVVVALAHTGLGDQDAVLNMENALYPLMALPDIDAYVAGHTHLALPDPQTPTTSPVVMPGAFGSHLGLIDIALHWDGTGWQVQNTKATLQSVAPSDSAMVAEDAQLKAALHDDHIEACGRLNQPVGRVDAPLHSFFTFFSHDRSLALTASAQAAAVRAYVAGTPAADLPLLSAAAPSKFGARAGPSFYTDVPAGPVTMRHVTDLQIFPNQLRAVEITGIELLDWLEMSAGIFNRITPGSQDAALVDEARAGHNYDVIFGIEYDIDVTQPARFNAVGTLVNPTAKRIRNLRWNGDLIRPDQRFLVALSSYRASGGGHFNMVRYAPQLSLPQVRLRDVVRDYISGQLMRDPLEEAPSPWRFAPIGDTQVLLRTGPAASAHIAELPADRLSLLPVDTNGFLGLRLQL</sequence>
<dbReference type="Gene3D" id="3.60.21.10">
    <property type="match status" value="1"/>
</dbReference>
<dbReference type="InterPro" id="IPR008334">
    <property type="entry name" value="5'-Nucleotdase_C"/>
</dbReference>
<dbReference type="SUPFAM" id="SSF55816">
    <property type="entry name" value="5'-nucleotidase (syn. UDP-sugar hydrolase), C-terminal domain"/>
    <property type="match status" value="1"/>
</dbReference>
<dbReference type="GO" id="GO:0030288">
    <property type="term" value="C:outer membrane-bounded periplasmic space"/>
    <property type="evidence" value="ECO:0007669"/>
    <property type="project" value="TreeGrafter"/>
</dbReference>
<dbReference type="SUPFAM" id="SSF56300">
    <property type="entry name" value="Metallo-dependent phosphatases"/>
    <property type="match status" value="1"/>
</dbReference>